<keyword evidence="2" id="KW-1185">Reference proteome</keyword>
<sequence length="123" mass="14492">MAKQTHNQRIAEMANKLRYEGFETEIAKKLKEEFPDIKEIRFDDTAKNRKMGFYWSTFQIIADWTENQPESERHSVINYNNIQDIQTHVYSMILSKSMYKYQGTGKTVTPVLVTYSTGKNKEV</sequence>
<dbReference type="AlphaFoldDB" id="A0A224XFD4"/>
<organism evidence="1 2">
    <name type="scientific">Pseudolactococcus reticulitermitis</name>
    <dbReference type="NCBI Taxonomy" id="2025039"/>
    <lineage>
        <taxon>Bacteria</taxon>
        <taxon>Bacillati</taxon>
        <taxon>Bacillota</taxon>
        <taxon>Bacilli</taxon>
        <taxon>Lactobacillales</taxon>
        <taxon>Streptococcaceae</taxon>
        <taxon>Pseudolactococcus</taxon>
    </lineage>
</organism>
<accession>A0A224XFD4</accession>
<comment type="caution">
    <text evidence="1">The sequence shown here is derived from an EMBL/GenBank/DDBJ whole genome shotgun (WGS) entry which is preliminary data.</text>
</comment>
<proteinExistence type="predicted"/>
<evidence type="ECO:0000313" key="2">
    <source>
        <dbReference type="Proteomes" id="UP000218689"/>
    </source>
</evidence>
<gene>
    <name evidence="1" type="ORF">RsY01_1868</name>
</gene>
<dbReference type="OrthoDB" id="2245292at2"/>
<dbReference type="RefSeq" id="WP_133063209.1">
    <property type="nucleotide sequence ID" value="NZ_BEDT01000005.1"/>
</dbReference>
<dbReference type="Proteomes" id="UP000218689">
    <property type="component" value="Unassembled WGS sequence"/>
</dbReference>
<dbReference type="EMBL" id="BEDT01000005">
    <property type="protein sequence ID" value="GAX48253.1"/>
    <property type="molecule type" value="Genomic_DNA"/>
</dbReference>
<name>A0A224XFD4_9LACT</name>
<reference evidence="2" key="1">
    <citation type="submission" date="2017-08" db="EMBL/GenBank/DDBJ databases">
        <title>Draft genome sequence of Lactococcus sp. strain Rs-Y01, isolated from the gut of the lower termite Reticulitermes speratus.</title>
        <authorList>
            <person name="Ohkuma M."/>
            <person name="Yuki M."/>
        </authorList>
    </citation>
    <scope>NUCLEOTIDE SEQUENCE [LARGE SCALE GENOMIC DNA]</scope>
    <source>
        <strain evidence="2">Rs-Y01</strain>
    </source>
</reference>
<evidence type="ECO:0000313" key="1">
    <source>
        <dbReference type="EMBL" id="GAX48253.1"/>
    </source>
</evidence>
<protein>
    <submittedName>
        <fullName evidence="1">Uncharacterized protein</fullName>
    </submittedName>
</protein>